<feature type="domain" description="Immunoglobulin V-set" evidence="1">
    <location>
        <begin position="49"/>
        <end position="83"/>
    </location>
</feature>
<organism evidence="4">
    <name type="scientific">Gongylonema pulchrum</name>
    <dbReference type="NCBI Taxonomy" id="637853"/>
    <lineage>
        <taxon>Eukaryota</taxon>
        <taxon>Metazoa</taxon>
        <taxon>Ecdysozoa</taxon>
        <taxon>Nematoda</taxon>
        <taxon>Chromadorea</taxon>
        <taxon>Rhabditida</taxon>
        <taxon>Spirurina</taxon>
        <taxon>Spiruromorpha</taxon>
        <taxon>Spiruroidea</taxon>
        <taxon>Gongylonematidae</taxon>
        <taxon>Gongylonema</taxon>
    </lineage>
</organism>
<dbReference type="EMBL" id="UYRT01078346">
    <property type="protein sequence ID" value="VDN18345.1"/>
    <property type="molecule type" value="Genomic_DNA"/>
</dbReference>
<accession>A0A183DQW5</accession>
<evidence type="ECO:0000259" key="1">
    <source>
        <dbReference type="Pfam" id="PF07686"/>
    </source>
</evidence>
<dbReference type="Pfam" id="PF07686">
    <property type="entry name" value="V-set"/>
    <property type="match status" value="1"/>
</dbReference>
<dbReference type="Proteomes" id="UP000271098">
    <property type="component" value="Unassembled WGS sequence"/>
</dbReference>
<dbReference type="AlphaFoldDB" id="A0A183DQW5"/>
<gene>
    <name evidence="2" type="ORF">GPUH_LOCUS11106</name>
</gene>
<dbReference type="InterPro" id="IPR013783">
    <property type="entry name" value="Ig-like_fold"/>
</dbReference>
<dbReference type="SUPFAM" id="SSF48726">
    <property type="entry name" value="Immunoglobulin"/>
    <property type="match status" value="1"/>
</dbReference>
<dbReference type="WBParaSite" id="GPUH_0001111901-mRNA-1">
    <property type="protein sequence ID" value="GPUH_0001111901-mRNA-1"/>
    <property type="gene ID" value="GPUH_0001111901"/>
</dbReference>
<sequence>KNSDEQFFFNLFTTVQVDFIQNSSIIREPTITPYDDIFTHGIEPPRCWSLEIKNAQYSDSGTYLCHVKTTGKHEINANHTINFFVKGWIPNLAAQLSTHSAAFTDRLAERRKIKKSKVKSESVV</sequence>
<evidence type="ECO:0000313" key="2">
    <source>
        <dbReference type="EMBL" id="VDN18345.1"/>
    </source>
</evidence>
<dbReference type="OrthoDB" id="5829701at2759"/>
<dbReference type="InterPro" id="IPR013106">
    <property type="entry name" value="Ig_V-set"/>
</dbReference>
<name>A0A183DQW5_9BILA</name>
<proteinExistence type="predicted"/>
<reference evidence="2 3" key="2">
    <citation type="submission" date="2018-11" db="EMBL/GenBank/DDBJ databases">
        <authorList>
            <consortium name="Pathogen Informatics"/>
        </authorList>
    </citation>
    <scope>NUCLEOTIDE SEQUENCE [LARGE SCALE GENOMIC DNA]</scope>
</reference>
<evidence type="ECO:0000313" key="3">
    <source>
        <dbReference type="Proteomes" id="UP000271098"/>
    </source>
</evidence>
<keyword evidence="3" id="KW-1185">Reference proteome</keyword>
<reference evidence="4" key="1">
    <citation type="submission" date="2016-06" db="UniProtKB">
        <authorList>
            <consortium name="WormBaseParasite"/>
        </authorList>
    </citation>
    <scope>IDENTIFICATION</scope>
</reference>
<protein>
    <submittedName>
        <fullName evidence="4">IGv domain-containing protein</fullName>
    </submittedName>
</protein>
<evidence type="ECO:0000313" key="4">
    <source>
        <dbReference type="WBParaSite" id="GPUH_0001111901-mRNA-1"/>
    </source>
</evidence>
<dbReference type="InterPro" id="IPR036179">
    <property type="entry name" value="Ig-like_dom_sf"/>
</dbReference>
<dbReference type="Gene3D" id="2.60.40.10">
    <property type="entry name" value="Immunoglobulins"/>
    <property type="match status" value="1"/>
</dbReference>